<proteinExistence type="predicted"/>
<keyword evidence="3" id="KW-1185">Reference proteome</keyword>
<reference evidence="3" key="1">
    <citation type="journal article" date="2014" name="BMC Genomics">
        <title>The genome sequence of the biocontrol fungus Metarhizium anisopliae and comparative genomics of Metarhizium species.</title>
        <authorList>
            <person name="Pattemore J.A."/>
            <person name="Hane J.K."/>
            <person name="Williams A.H."/>
            <person name="Wilson B.A."/>
            <person name="Stodart B.J."/>
            <person name="Ash G.J."/>
        </authorList>
    </citation>
    <scope>NUCLEOTIDE SEQUENCE [LARGE SCALE GENOMIC DNA]</scope>
    <source>
        <strain evidence="3">BRIP 53293</strain>
    </source>
</reference>
<name>A0A0D9P4N3_METAN</name>
<accession>A0A0D9P4N3</accession>
<feature type="region of interest" description="Disordered" evidence="1">
    <location>
        <begin position="47"/>
        <end position="66"/>
    </location>
</feature>
<sequence length="105" mass="11401">MIYTHKWTRFVCGHHSARHQGGDGPVVVTESVVQELFETVHSAIDPSYQTAASSPRDGKTDSTGNYSQEDIALLQSTFSTETSAGESAAQAMTCTWIMEECLASE</sequence>
<dbReference type="AlphaFoldDB" id="A0A0D9P4N3"/>
<protein>
    <submittedName>
        <fullName evidence="2">Uncharacterized protein</fullName>
    </submittedName>
</protein>
<evidence type="ECO:0000313" key="2">
    <source>
        <dbReference type="EMBL" id="KJK81041.1"/>
    </source>
</evidence>
<evidence type="ECO:0000313" key="3">
    <source>
        <dbReference type="Proteomes" id="UP000054544"/>
    </source>
</evidence>
<dbReference type="Proteomes" id="UP000054544">
    <property type="component" value="Unassembled WGS sequence"/>
</dbReference>
<dbReference type="EMBL" id="KE384727">
    <property type="protein sequence ID" value="KJK81041.1"/>
    <property type="molecule type" value="Genomic_DNA"/>
</dbReference>
<dbReference type="OrthoDB" id="6475849at2759"/>
<evidence type="ECO:0000256" key="1">
    <source>
        <dbReference type="SAM" id="MobiDB-lite"/>
    </source>
</evidence>
<organism evidence="2 3">
    <name type="scientific">Metarhizium anisopliae BRIP 53293</name>
    <dbReference type="NCBI Taxonomy" id="1291518"/>
    <lineage>
        <taxon>Eukaryota</taxon>
        <taxon>Fungi</taxon>
        <taxon>Dikarya</taxon>
        <taxon>Ascomycota</taxon>
        <taxon>Pezizomycotina</taxon>
        <taxon>Sordariomycetes</taxon>
        <taxon>Hypocreomycetidae</taxon>
        <taxon>Hypocreales</taxon>
        <taxon>Clavicipitaceae</taxon>
        <taxon>Metarhizium</taxon>
    </lineage>
</organism>
<gene>
    <name evidence="2" type="ORF">H634G_03574</name>
</gene>